<feature type="region of interest" description="Disordered" evidence="1">
    <location>
        <begin position="1"/>
        <end position="36"/>
    </location>
</feature>
<keyword evidence="2" id="KW-0812">Transmembrane</keyword>
<evidence type="ECO:0000256" key="2">
    <source>
        <dbReference type="SAM" id="Phobius"/>
    </source>
</evidence>
<keyword evidence="4" id="KW-1185">Reference proteome</keyword>
<sequence length="133" mass="14373">DVADTTLANLPSSLPSSVYPGTSPLPLIPEEYPSTTREPLTLRTTTIQAMGRAPADRLPTSETPFDNLTVVDILDNAPEIHSIENPNYHGPNPPVGSTPHKPRLWFLNALAIAQIAIGCCILALMEIKHRSTV</sequence>
<organism evidence="3 4">
    <name type="scientific">Meganyctiphanes norvegica</name>
    <name type="common">Northern krill</name>
    <name type="synonym">Thysanopoda norvegica</name>
    <dbReference type="NCBI Taxonomy" id="48144"/>
    <lineage>
        <taxon>Eukaryota</taxon>
        <taxon>Metazoa</taxon>
        <taxon>Ecdysozoa</taxon>
        <taxon>Arthropoda</taxon>
        <taxon>Crustacea</taxon>
        <taxon>Multicrustacea</taxon>
        <taxon>Malacostraca</taxon>
        <taxon>Eumalacostraca</taxon>
        <taxon>Eucarida</taxon>
        <taxon>Euphausiacea</taxon>
        <taxon>Euphausiidae</taxon>
        <taxon>Meganyctiphanes</taxon>
    </lineage>
</organism>
<gene>
    <name evidence="3" type="ORF">MNOR_LOCUS36561</name>
</gene>
<dbReference type="EMBL" id="CAXKWB010067568">
    <property type="protein sequence ID" value="CAL4191137.1"/>
    <property type="molecule type" value="Genomic_DNA"/>
</dbReference>
<evidence type="ECO:0000313" key="3">
    <source>
        <dbReference type="EMBL" id="CAL4191137.1"/>
    </source>
</evidence>
<dbReference type="Proteomes" id="UP001497623">
    <property type="component" value="Unassembled WGS sequence"/>
</dbReference>
<protein>
    <submittedName>
        <fullName evidence="3">Uncharacterized protein</fullName>
    </submittedName>
</protein>
<feature type="compositionally biased region" description="Polar residues" evidence="1">
    <location>
        <begin position="1"/>
        <end position="20"/>
    </location>
</feature>
<reference evidence="3 4" key="1">
    <citation type="submission" date="2024-05" db="EMBL/GenBank/DDBJ databases">
        <authorList>
            <person name="Wallberg A."/>
        </authorList>
    </citation>
    <scope>NUCLEOTIDE SEQUENCE [LARGE SCALE GENOMIC DNA]</scope>
</reference>
<feature type="transmembrane region" description="Helical" evidence="2">
    <location>
        <begin position="104"/>
        <end position="125"/>
    </location>
</feature>
<comment type="caution">
    <text evidence="3">The sequence shown here is derived from an EMBL/GenBank/DDBJ whole genome shotgun (WGS) entry which is preliminary data.</text>
</comment>
<evidence type="ECO:0000256" key="1">
    <source>
        <dbReference type="SAM" id="MobiDB-lite"/>
    </source>
</evidence>
<keyword evidence="2" id="KW-0472">Membrane</keyword>
<proteinExistence type="predicted"/>
<accession>A0AAV2SED7</accession>
<name>A0AAV2SED7_MEGNR</name>
<keyword evidence="2" id="KW-1133">Transmembrane helix</keyword>
<dbReference type="AlphaFoldDB" id="A0AAV2SED7"/>
<evidence type="ECO:0000313" key="4">
    <source>
        <dbReference type="Proteomes" id="UP001497623"/>
    </source>
</evidence>
<feature type="non-terminal residue" evidence="3">
    <location>
        <position position="1"/>
    </location>
</feature>